<dbReference type="GO" id="GO:0000725">
    <property type="term" value="P:recombinational repair"/>
    <property type="evidence" value="ECO:0007669"/>
    <property type="project" value="TreeGrafter"/>
</dbReference>
<dbReference type="InterPro" id="IPR027785">
    <property type="entry name" value="UvrD-like_helicase_C"/>
</dbReference>
<dbReference type="Pfam" id="PF13538">
    <property type="entry name" value="UvrD_C_2"/>
    <property type="match status" value="1"/>
</dbReference>
<dbReference type="GO" id="GO:0005829">
    <property type="term" value="C:cytosol"/>
    <property type="evidence" value="ECO:0007669"/>
    <property type="project" value="TreeGrafter"/>
</dbReference>
<dbReference type="InterPro" id="IPR000212">
    <property type="entry name" value="DNA_helicase_UvrD/REP"/>
</dbReference>
<evidence type="ECO:0000313" key="3">
    <source>
        <dbReference type="EMBL" id="WOF16784.1"/>
    </source>
</evidence>
<dbReference type="GO" id="GO:0003677">
    <property type="term" value="F:DNA binding"/>
    <property type="evidence" value="ECO:0007669"/>
    <property type="project" value="InterPro"/>
</dbReference>
<reference evidence="3 4" key="1">
    <citation type="submission" date="2019-09" db="EMBL/GenBank/DDBJ databases">
        <title>The complete genome of Methanoplanus sp. FWC-SCC4.</title>
        <authorList>
            <person name="Chen S.-C."/>
            <person name="Zhou Y.-Z."/>
            <person name="Lai M.-C."/>
        </authorList>
    </citation>
    <scope>NUCLEOTIDE SEQUENCE [LARGE SCALE GENOMIC DNA]</scope>
    <source>
        <strain evidence="3 4">FWC-SCC4</strain>
    </source>
</reference>
<gene>
    <name evidence="3" type="ORF">F1737_08830</name>
</gene>
<dbReference type="GeneID" id="85230264"/>
<feature type="domain" description="NERD" evidence="1">
    <location>
        <begin position="22"/>
        <end position="121"/>
    </location>
</feature>
<organism evidence="3 4">
    <name type="scientific">Methanochimaera problematica</name>
    <dbReference type="NCBI Taxonomy" id="2609417"/>
    <lineage>
        <taxon>Archaea</taxon>
        <taxon>Methanobacteriati</taxon>
        <taxon>Methanobacteriota</taxon>
        <taxon>Stenosarchaea group</taxon>
        <taxon>Methanomicrobia</taxon>
        <taxon>Methanomicrobiales</taxon>
        <taxon>Methanomicrobiaceae</taxon>
        <taxon>Methanochimaera</taxon>
    </lineage>
</organism>
<dbReference type="PANTHER" id="PTHR11070:SF45">
    <property type="entry name" value="DNA 3'-5' HELICASE"/>
    <property type="match status" value="1"/>
</dbReference>
<dbReference type="EMBL" id="CP043875">
    <property type="protein sequence ID" value="WOF16784.1"/>
    <property type="molecule type" value="Genomic_DNA"/>
</dbReference>
<evidence type="ECO:0000259" key="1">
    <source>
        <dbReference type="Pfam" id="PF08378"/>
    </source>
</evidence>
<accession>A0AA97I4R7</accession>
<dbReference type="Proteomes" id="UP001301797">
    <property type="component" value="Chromosome"/>
</dbReference>
<feature type="domain" description="UvrD-like helicase C-terminal" evidence="2">
    <location>
        <begin position="503"/>
        <end position="547"/>
    </location>
</feature>
<name>A0AA97I4R7_9EURY</name>
<evidence type="ECO:0000259" key="2">
    <source>
        <dbReference type="Pfam" id="PF13538"/>
    </source>
</evidence>
<dbReference type="InterPro" id="IPR027417">
    <property type="entry name" value="P-loop_NTPase"/>
</dbReference>
<dbReference type="SUPFAM" id="SSF52540">
    <property type="entry name" value="P-loop containing nucleoside triphosphate hydrolases"/>
    <property type="match status" value="1"/>
</dbReference>
<keyword evidence="4" id="KW-1185">Reference proteome</keyword>
<evidence type="ECO:0000313" key="4">
    <source>
        <dbReference type="Proteomes" id="UP001301797"/>
    </source>
</evidence>
<dbReference type="GO" id="GO:0043138">
    <property type="term" value="F:3'-5' DNA helicase activity"/>
    <property type="evidence" value="ECO:0007669"/>
    <property type="project" value="TreeGrafter"/>
</dbReference>
<dbReference type="Gene3D" id="3.40.50.300">
    <property type="entry name" value="P-loop containing nucleotide triphosphate hydrolases"/>
    <property type="match status" value="2"/>
</dbReference>
<dbReference type="Pfam" id="PF08378">
    <property type="entry name" value="NERD"/>
    <property type="match status" value="1"/>
</dbReference>
<dbReference type="Pfam" id="PF13245">
    <property type="entry name" value="AAA_19"/>
    <property type="match status" value="1"/>
</dbReference>
<dbReference type="RefSeq" id="WP_317136215.1">
    <property type="nucleotide sequence ID" value="NZ_CP043875.1"/>
</dbReference>
<protein>
    <submittedName>
        <fullName evidence="3">AAA family ATPase</fullName>
    </submittedName>
</protein>
<proteinExistence type="predicted"/>
<dbReference type="KEGG" id="mefw:F1737_08830"/>
<dbReference type="InterPro" id="IPR011528">
    <property type="entry name" value="NERD"/>
</dbReference>
<sequence length="551" mass="62719">MAKMWPAVVPSDVRENILRSTEIKVFEKFEKELDDSYVVFYSRPWLGLSRFGEEIDGECDFLVAHRDYGILSVEVKGGAVSYDPETETWKTKDRYGFNHRIKNPVRQATNSKYQILKKLNKSSFWRARRIRAAHGVVLPHSYMPEEDLGMDAPLDIFCFTSEFETDFAGWIHGMMNAESESSYGENPLGDDGIEALEDLLARPFQLHYPEGTMIRDDESAILYQTQQQFHLFEMMTDIKKIAVYGAAGTGKTIIAVEEAIRCAGKNRRVLLTCYNSPLAENLQKKLSHEKNILVSTFHRLCYESALQAGLEIPRNIPDDILFRHVYPNLLKEAFKTGKLSRFDVIIIDEGQDFYREWTDALIETLVVDGSGTARIFLDTNQKIYDSLYHVPEDFEKSPITLSRNLRNTQKIFSESEKYYTGPVVTSEGPFGIDIKYFETKPAYPEIRKTLEKCVYDLIKNEKIFPEDIAVLASSSSEIKSIIPSGKIGDIITVEAGKSAEGFICADSVRRFKGLESSVIILIVSPELYSADELMYVGITRARTMLIFISVK</sequence>
<dbReference type="PANTHER" id="PTHR11070">
    <property type="entry name" value="UVRD / RECB / PCRA DNA HELICASE FAMILY MEMBER"/>
    <property type="match status" value="1"/>
</dbReference>
<dbReference type="GO" id="GO:0005524">
    <property type="term" value="F:ATP binding"/>
    <property type="evidence" value="ECO:0007669"/>
    <property type="project" value="InterPro"/>
</dbReference>
<dbReference type="AlphaFoldDB" id="A0AA97I4R7"/>